<keyword evidence="3 6" id="KW-1133">Transmembrane helix</keyword>
<feature type="transmembrane region" description="Helical" evidence="6">
    <location>
        <begin position="211"/>
        <end position="233"/>
    </location>
</feature>
<feature type="domain" description="Major facilitator superfamily (MFS) profile" evidence="7">
    <location>
        <begin position="116"/>
        <end position="542"/>
    </location>
</feature>
<accession>A0A158QWJ9</accession>
<feature type="transmembrane region" description="Helical" evidence="6">
    <location>
        <begin position="269"/>
        <end position="289"/>
    </location>
</feature>
<evidence type="ECO:0000313" key="9">
    <source>
        <dbReference type="Proteomes" id="UP000271162"/>
    </source>
</evidence>
<keyword evidence="4 6" id="KW-0472">Membrane</keyword>
<dbReference type="PROSITE" id="PS00217">
    <property type="entry name" value="SUGAR_TRANSPORT_2"/>
    <property type="match status" value="1"/>
</dbReference>
<feature type="transmembrane region" description="Helical" evidence="6">
    <location>
        <begin position="518"/>
        <end position="538"/>
    </location>
</feature>
<evidence type="ECO:0000256" key="4">
    <source>
        <dbReference type="ARBA" id="ARBA00023136"/>
    </source>
</evidence>
<dbReference type="Pfam" id="PF00083">
    <property type="entry name" value="Sugar_tr"/>
    <property type="match status" value="1"/>
</dbReference>
<dbReference type="WBParaSite" id="NBR_0000037801-mRNA-1">
    <property type="protein sequence ID" value="NBR_0000037801-mRNA-1"/>
    <property type="gene ID" value="NBR_0000037801"/>
</dbReference>
<dbReference type="PROSITE" id="PS50850">
    <property type="entry name" value="MFS"/>
    <property type="match status" value="1"/>
</dbReference>
<evidence type="ECO:0000313" key="10">
    <source>
        <dbReference type="WBParaSite" id="NBR_0000037801-mRNA-1"/>
    </source>
</evidence>
<feature type="transmembrane region" description="Helical" evidence="6">
    <location>
        <begin position="455"/>
        <end position="477"/>
    </location>
</feature>
<dbReference type="InterPro" id="IPR005828">
    <property type="entry name" value="MFS_sugar_transport-like"/>
</dbReference>
<dbReference type="AlphaFoldDB" id="A0A158QWJ9"/>
<feature type="region of interest" description="Disordered" evidence="5">
    <location>
        <begin position="542"/>
        <end position="569"/>
    </location>
</feature>
<reference evidence="10" key="1">
    <citation type="submission" date="2016-04" db="UniProtKB">
        <authorList>
            <consortium name="WormBaseParasite"/>
        </authorList>
    </citation>
    <scope>IDENTIFICATION</scope>
</reference>
<dbReference type="SUPFAM" id="SSF103473">
    <property type="entry name" value="MFS general substrate transporter"/>
    <property type="match status" value="1"/>
</dbReference>
<dbReference type="Gene3D" id="1.20.1250.20">
    <property type="entry name" value="MFS general substrate transporter like domains"/>
    <property type="match status" value="1"/>
</dbReference>
<feature type="transmembrane region" description="Helical" evidence="6">
    <location>
        <begin position="242"/>
        <end position="263"/>
    </location>
</feature>
<sequence>MARVRDPKKPRTIDDIFILNGYQALVVLFNELFIFTMLSNVQWQEKGDVHSNPESDWMQSFNLREIREVIKKRIDLQADVFNIFGTAHTEVLGCDDSLFNGTQTEACQFLQSSDCKQPVLSYEFLSAKVEFGEYCSQNGGSWLDEWLTTIGVASKSRFSTTLQMVGVIVGSAIAGQLSDLYGRKKITLLLLIGTLFFSTASSFVSSMNAYVYLRFFIGIFCGGLATVGTIFVVENLPAKHRFWMCTVVTWAPNYILFALFAYLTGHWRILARACNVVTAAAVLLLTFALPESPKFLVQKHRREDAIRALLYVNRFRSEALKLSKSEIQRVVDRSITATGAAERRKKKYTFVHLYSTASLSIRTLVLSFGMFSVSYITYGLIFNLHVIQGSLYLNTALSGVLRWTVGALVAIVDHVGGKSVGRKRLHVVSVAVVAICLASIFLIEVTGNTTEMVVLVRTLTLLAFGTTGCIFLQFLLVTAELFPTAIRNLANSHVNVCGRLGNVFGPLAFSLPSSINGLPYLVMAILGFIDIILFQVSLPESKGKPLPNEMPKKKEKKNNADSSKLISES</sequence>
<dbReference type="Proteomes" id="UP000271162">
    <property type="component" value="Unassembled WGS sequence"/>
</dbReference>
<feature type="transmembrane region" description="Helical" evidence="6">
    <location>
        <begin position="390"/>
        <end position="412"/>
    </location>
</feature>
<evidence type="ECO:0000256" key="2">
    <source>
        <dbReference type="ARBA" id="ARBA00022692"/>
    </source>
</evidence>
<evidence type="ECO:0000259" key="7">
    <source>
        <dbReference type="PROSITE" id="PS50850"/>
    </source>
</evidence>
<evidence type="ECO:0000256" key="6">
    <source>
        <dbReference type="SAM" id="Phobius"/>
    </source>
</evidence>
<feature type="compositionally biased region" description="Polar residues" evidence="5">
    <location>
        <begin position="560"/>
        <end position="569"/>
    </location>
</feature>
<dbReference type="PANTHER" id="PTHR24064">
    <property type="entry name" value="SOLUTE CARRIER FAMILY 22 MEMBER"/>
    <property type="match status" value="1"/>
</dbReference>
<feature type="transmembrane region" description="Helical" evidence="6">
    <location>
        <begin position="186"/>
        <end position="205"/>
    </location>
</feature>
<reference evidence="8 9" key="2">
    <citation type="submission" date="2018-11" db="EMBL/GenBank/DDBJ databases">
        <authorList>
            <consortium name="Pathogen Informatics"/>
        </authorList>
    </citation>
    <scope>NUCLEOTIDE SEQUENCE [LARGE SCALE GENOMIC DNA]</scope>
</reference>
<feature type="transmembrane region" description="Helical" evidence="6">
    <location>
        <begin position="424"/>
        <end position="443"/>
    </location>
</feature>
<dbReference type="GO" id="GO:0022857">
    <property type="term" value="F:transmembrane transporter activity"/>
    <property type="evidence" value="ECO:0007669"/>
    <property type="project" value="InterPro"/>
</dbReference>
<organism evidence="10">
    <name type="scientific">Nippostrongylus brasiliensis</name>
    <name type="common">Rat hookworm</name>
    <dbReference type="NCBI Taxonomy" id="27835"/>
    <lineage>
        <taxon>Eukaryota</taxon>
        <taxon>Metazoa</taxon>
        <taxon>Ecdysozoa</taxon>
        <taxon>Nematoda</taxon>
        <taxon>Chromadorea</taxon>
        <taxon>Rhabditida</taxon>
        <taxon>Rhabditina</taxon>
        <taxon>Rhabditomorpha</taxon>
        <taxon>Strongyloidea</taxon>
        <taxon>Heligmosomidae</taxon>
        <taxon>Nippostrongylus</taxon>
    </lineage>
</organism>
<protein>
    <submittedName>
        <fullName evidence="10">MFS domain-containing protein</fullName>
    </submittedName>
</protein>
<evidence type="ECO:0000256" key="3">
    <source>
        <dbReference type="ARBA" id="ARBA00022989"/>
    </source>
</evidence>
<gene>
    <name evidence="8" type="ORF">NBR_LOCUS379</name>
</gene>
<evidence type="ECO:0000256" key="1">
    <source>
        <dbReference type="ARBA" id="ARBA00004141"/>
    </source>
</evidence>
<dbReference type="InterPro" id="IPR005829">
    <property type="entry name" value="Sugar_transporter_CS"/>
</dbReference>
<evidence type="ECO:0000313" key="8">
    <source>
        <dbReference type="EMBL" id="VDL62926.1"/>
    </source>
</evidence>
<dbReference type="EMBL" id="UYSL01000144">
    <property type="protein sequence ID" value="VDL62926.1"/>
    <property type="molecule type" value="Genomic_DNA"/>
</dbReference>
<evidence type="ECO:0000256" key="5">
    <source>
        <dbReference type="SAM" id="MobiDB-lite"/>
    </source>
</evidence>
<feature type="transmembrane region" description="Helical" evidence="6">
    <location>
        <begin position="353"/>
        <end position="378"/>
    </location>
</feature>
<dbReference type="STRING" id="27835.A0A158QWJ9"/>
<keyword evidence="2 6" id="KW-0812">Transmembrane</keyword>
<proteinExistence type="predicted"/>
<dbReference type="InterPro" id="IPR020846">
    <property type="entry name" value="MFS_dom"/>
</dbReference>
<dbReference type="GO" id="GO:0016020">
    <property type="term" value="C:membrane"/>
    <property type="evidence" value="ECO:0007669"/>
    <property type="project" value="UniProtKB-SubCell"/>
</dbReference>
<dbReference type="InterPro" id="IPR036259">
    <property type="entry name" value="MFS_trans_sf"/>
</dbReference>
<comment type="subcellular location">
    <subcellularLocation>
        <location evidence="1">Membrane</location>
        <topology evidence="1">Multi-pass membrane protein</topology>
    </subcellularLocation>
</comment>
<keyword evidence="9" id="KW-1185">Reference proteome</keyword>
<name>A0A158QWJ9_NIPBR</name>
<dbReference type="OMA" id="PSAHRLW"/>